<dbReference type="AlphaFoldDB" id="A0A379WYR9"/>
<dbReference type="NCBIfam" id="TIGR01414">
    <property type="entry name" value="autotrans_barl"/>
    <property type="match status" value="1"/>
</dbReference>
<proteinExistence type="predicted"/>
<sequence length="33" mass="3530">MVSYFGGNFNGDNGTINYDQDVNGIMVGVDTKS</sequence>
<name>A0A379WYR9_SALET</name>
<dbReference type="Proteomes" id="UP000254712">
    <property type="component" value="Unassembled WGS sequence"/>
</dbReference>
<organism evidence="1 2">
    <name type="scientific">Salmonella enterica I</name>
    <dbReference type="NCBI Taxonomy" id="59201"/>
    <lineage>
        <taxon>Bacteria</taxon>
        <taxon>Pseudomonadati</taxon>
        <taxon>Pseudomonadota</taxon>
        <taxon>Gammaproteobacteria</taxon>
        <taxon>Enterobacterales</taxon>
        <taxon>Enterobacteriaceae</taxon>
        <taxon>Salmonella</taxon>
    </lineage>
</organism>
<protein>
    <submittedName>
        <fullName evidence="1">Protein YaiT</fullName>
    </submittedName>
</protein>
<dbReference type="InterPro" id="IPR006315">
    <property type="entry name" value="OM_autotransptr_brl_dom"/>
</dbReference>
<evidence type="ECO:0000313" key="1">
    <source>
        <dbReference type="EMBL" id="SUH39245.1"/>
    </source>
</evidence>
<accession>A0A379WYR9</accession>
<evidence type="ECO:0000313" key="2">
    <source>
        <dbReference type="Proteomes" id="UP000254712"/>
    </source>
</evidence>
<dbReference type="EMBL" id="UGXT01000002">
    <property type="protein sequence ID" value="SUH39245.1"/>
    <property type="molecule type" value="Genomic_DNA"/>
</dbReference>
<gene>
    <name evidence="1" type="ORF">NCTC8261_05597</name>
</gene>
<reference evidence="1 2" key="1">
    <citation type="submission" date="2018-06" db="EMBL/GenBank/DDBJ databases">
        <authorList>
            <consortium name="Pathogen Informatics"/>
            <person name="Doyle S."/>
        </authorList>
    </citation>
    <scope>NUCLEOTIDE SEQUENCE [LARGE SCALE GENOMIC DNA]</scope>
    <source>
        <strain evidence="1 2">NCTC8261</strain>
    </source>
</reference>
<dbReference type="GO" id="GO:0019867">
    <property type="term" value="C:outer membrane"/>
    <property type="evidence" value="ECO:0007669"/>
    <property type="project" value="InterPro"/>
</dbReference>